<reference evidence="1" key="1">
    <citation type="submission" date="2020-06" db="EMBL/GenBank/DDBJ databases">
        <authorList>
            <consortium name="Wellcome Sanger Institute Data Sharing"/>
        </authorList>
    </citation>
    <scope>NUCLEOTIDE SEQUENCE [LARGE SCALE GENOMIC DNA]</scope>
</reference>
<protein>
    <submittedName>
        <fullName evidence="1">Uncharacterized protein</fullName>
    </submittedName>
</protein>
<dbReference type="Proteomes" id="UP000694680">
    <property type="component" value="Chromosome 4"/>
</dbReference>
<evidence type="ECO:0000313" key="2">
    <source>
        <dbReference type="Proteomes" id="UP000694680"/>
    </source>
</evidence>
<organism evidence="1 2">
    <name type="scientific">Gouania willdenowi</name>
    <name type="common">Blunt-snouted clingfish</name>
    <name type="synonym">Lepadogaster willdenowi</name>
    <dbReference type="NCBI Taxonomy" id="441366"/>
    <lineage>
        <taxon>Eukaryota</taxon>
        <taxon>Metazoa</taxon>
        <taxon>Chordata</taxon>
        <taxon>Craniata</taxon>
        <taxon>Vertebrata</taxon>
        <taxon>Euteleostomi</taxon>
        <taxon>Actinopterygii</taxon>
        <taxon>Neopterygii</taxon>
        <taxon>Teleostei</taxon>
        <taxon>Neoteleostei</taxon>
        <taxon>Acanthomorphata</taxon>
        <taxon>Ovalentaria</taxon>
        <taxon>Blenniimorphae</taxon>
        <taxon>Blenniiformes</taxon>
        <taxon>Gobiesocoidei</taxon>
        <taxon>Gobiesocidae</taxon>
        <taxon>Gobiesocinae</taxon>
        <taxon>Gouania</taxon>
    </lineage>
</organism>
<accession>A0A8C5D4P5</accession>
<sequence>MLKEPLCVLDMLSFFLLRRRHNYSQVSVTGSELFQWEMSKKINSFHPSQLHFTLCVSVCFYRSKRQKTSLCLTEPMSCRCI</sequence>
<dbReference type="AlphaFoldDB" id="A0A8C5D4P5"/>
<name>A0A8C5D4P5_GOUWI</name>
<reference evidence="1" key="3">
    <citation type="submission" date="2025-09" db="UniProtKB">
        <authorList>
            <consortium name="Ensembl"/>
        </authorList>
    </citation>
    <scope>IDENTIFICATION</scope>
</reference>
<keyword evidence="2" id="KW-1185">Reference proteome</keyword>
<proteinExistence type="predicted"/>
<dbReference type="Ensembl" id="ENSGWIT00000002139.1">
    <property type="protein sequence ID" value="ENSGWIP00000001983.1"/>
    <property type="gene ID" value="ENSGWIG00000001097.1"/>
</dbReference>
<evidence type="ECO:0000313" key="1">
    <source>
        <dbReference type="Ensembl" id="ENSGWIP00000001983.1"/>
    </source>
</evidence>
<reference evidence="1" key="2">
    <citation type="submission" date="2025-08" db="UniProtKB">
        <authorList>
            <consortium name="Ensembl"/>
        </authorList>
    </citation>
    <scope>IDENTIFICATION</scope>
</reference>